<dbReference type="RefSeq" id="WP_006954326.1">
    <property type="nucleotide sequence ID" value="NZ_DAIRLQ010000002.1"/>
</dbReference>
<dbReference type="AlphaFoldDB" id="A0A348WQR3"/>
<dbReference type="InterPro" id="IPR026387">
    <property type="entry name" value="OMP_w_GlyGly"/>
</dbReference>
<comment type="caution">
    <text evidence="2">The sequence shown here is derived from an EMBL/GenBank/DDBJ whole genome shotgun (WGS) entry which is preliminary data.</text>
</comment>
<protein>
    <submittedName>
        <fullName evidence="2">TIGR04219 family outer membrane beta-barrel protein</fullName>
    </submittedName>
</protein>
<sequence>MKHFAKVLPLAGLALAPMAASADTVLGVFAGGQYWDGNVDGSISAFDPLVQLGNYDDQGETFSSYYVALEHPIPLIPNFKARWNDMTVDGDGINPKSDFSHVDYILYYEIFDNDIVSIDLGVNAKRFDGNTRYIVADAAVTPVDFSGTVPMAYASTKIGLPFTSWWINAEASALSFDDSDIRDVSASVEYQFLDNAAIDASVRLGYRDMEIKLDDIDDTYSDIRFSGPFVSVDVHF</sequence>
<proteinExistence type="predicted"/>
<evidence type="ECO:0000313" key="3">
    <source>
        <dbReference type="Proteomes" id="UP000262878"/>
    </source>
</evidence>
<gene>
    <name evidence="2" type="ORF">DCR58_08845</name>
</gene>
<evidence type="ECO:0000256" key="1">
    <source>
        <dbReference type="SAM" id="SignalP"/>
    </source>
</evidence>
<accession>A0A348WQR3</accession>
<dbReference type="EMBL" id="DMUP01000215">
    <property type="protein sequence ID" value="HAR56875.1"/>
    <property type="molecule type" value="Genomic_DNA"/>
</dbReference>
<evidence type="ECO:0000313" key="2">
    <source>
        <dbReference type="EMBL" id="HAR56875.1"/>
    </source>
</evidence>
<name>A0A348WQR3_9GAMM</name>
<keyword evidence="1" id="KW-0732">Signal</keyword>
<reference evidence="2 3" key="1">
    <citation type="journal article" date="2018" name="Nat. Biotechnol.">
        <title>A standardized bacterial taxonomy based on genome phylogeny substantially revises the tree of life.</title>
        <authorList>
            <person name="Parks D.H."/>
            <person name="Chuvochina M."/>
            <person name="Waite D.W."/>
            <person name="Rinke C."/>
            <person name="Skarshewski A."/>
            <person name="Chaumeil P.A."/>
            <person name="Hugenholtz P."/>
        </authorList>
    </citation>
    <scope>NUCLEOTIDE SEQUENCE [LARGE SCALE GENOMIC DNA]</scope>
    <source>
        <strain evidence="2">UBA9360</strain>
    </source>
</reference>
<feature type="signal peptide" evidence="1">
    <location>
        <begin position="1"/>
        <end position="22"/>
    </location>
</feature>
<feature type="chain" id="PRO_5016998548" evidence="1">
    <location>
        <begin position="23"/>
        <end position="236"/>
    </location>
</feature>
<dbReference type="Proteomes" id="UP000262878">
    <property type="component" value="Unassembled WGS sequence"/>
</dbReference>
<dbReference type="NCBIfam" id="TIGR04219">
    <property type="entry name" value="OMP_w_GlyGly"/>
    <property type="match status" value="1"/>
</dbReference>
<organism evidence="2 3">
    <name type="scientific">Idiomarina baltica</name>
    <dbReference type="NCBI Taxonomy" id="190892"/>
    <lineage>
        <taxon>Bacteria</taxon>
        <taxon>Pseudomonadati</taxon>
        <taxon>Pseudomonadota</taxon>
        <taxon>Gammaproteobacteria</taxon>
        <taxon>Alteromonadales</taxon>
        <taxon>Idiomarinaceae</taxon>
        <taxon>Idiomarina</taxon>
    </lineage>
</organism>
<dbReference type="STRING" id="314276.OS145_08066"/>